<dbReference type="SUPFAM" id="SSF102114">
    <property type="entry name" value="Radical SAM enzymes"/>
    <property type="match status" value="1"/>
</dbReference>
<dbReference type="Proteomes" id="UP000661025">
    <property type="component" value="Unassembled WGS sequence"/>
</dbReference>
<dbReference type="SFLD" id="SFLDS00029">
    <property type="entry name" value="Radical_SAM"/>
    <property type="match status" value="1"/>
</dbReference>
<evidence type="ECO:0000256" key="2">
    <source>
        <dbReference type="ARBA" id="ARBA00023004"/>
    </source>
</evidence>
<dbReference type="AlphaFoldDB" id="A0A927L4M3"/>
<proteinExistence type="predicted"/>
<dbReference type="InterPro" id="IPR040086">
    <property type="entry name" value="MJ0683-like"/>
</dbReference>
<reference evidence="5" key="1">
    <citation type="submission" date="2020-09" db="EMBL/GenBank/DDBJ databases">
        <title>Streptomyces canutascabiei sp. nov., which causes potato common scab and is distributed across the world.</title>
        <authorList>
            <person name="Nguyen H.P."/>
            <person name="Weisberg A.J."/>
            <person name="Chang J.H."/>
            <person name="Clarke C.R."/>
        </authorList>
    </citation>
    <scope>NUCLEOTIDE SEQUENCE</scope>
    <source>
        <strain evidence="5">ID-01-6.2a</strain>
    </source>
</reference>
<dbReference type="InterPro" id="IPR058240">
    <property type="entry name" value="rSAM_sf"/>
</dbReference>
<feature type="domain" description="Radical SAM core" evidence="4">
    <location>
        <begin position="24"/>
        <end position="192"/>
    </location>
</feature>
<accession>A0A927L4M3</accession>
<dbReference type="PANTHER" id="PTHR43432:SF6">
    <property type="entry name" value="RADICAL SAM CORE DOMAIN-CONTAINING PROTEIN"/>
    <property type="match status" value="1"/>
</dbReference>
<dbReference type="InterPro" id="IPR007197">
    <property type="entry name" value="rSAM"/>
</dbReference>
<evidence type="ECO:0000256" key="3">
    <source>
        <dbReference type="ARBA" id="ARBA00023014"/>
    </source>
</evidence>
<organism evidence="5 6">
    <name type="scientific">Streptomyces caniscabiei</name>
    <dbReference type="NCBI Taxonomy" id="2746961"/>
    <lineage>
        <taxon>Bacteria</taxon>
        <taxon>Bacillati</taxon>
        <taxon>Actinomycetota</taxon>
        <taxon>Actinomycetes</taxon>
        <taxon>Kitasatosporales</taxon>
        <taxon>Streptomycetaceae</taxon>
        <taxon>Streptomyces</taxon>
    </lineage>
</organism>
<dbReference type="SFLD" id="SFLDG01084">
    <property type="entry name" value="Uncharacterised_Radical_SAM_Su"/>
    <property type="match status" value="1"/>
</dbReference>
<name>A0A927L4M3_9ACTN</name>
<dbReference type="GO" id="GO:0003824">
    <property type="term" value="F:catalytic activity"/>
    <property type="evidence" value="ECO:0007669"/>
    <property type="project" value="InterPro"/>
</dbReference>
<evidence type="ECO:0000313" key="6">
    <source>
        <dbReference type="Proteomes" id="UP000661025"/>
    </source>
</evidence>
<comment type="caution">
    <text evidence="5">The sequence shown here is derived from an EMBL/GenBank/DDBJ whole genome shotgun (WGS) entry which is preliminary data.</text>
</comment>
<dbReference type="PANTHER" id="PTHR43432">
    <property type="entry name" value="SLR0285 PROTEIN"/>
    <property type="match status" value="1"/>
</dbReference>
<dbReference type="GO" id="GO:0046872">
    <property type="term" value="F:metal ion binding"/>
    <property type="evidence" value="ECO:0007669"/>
    <property type="project" value="UniProtKB-KW"/>
</dbReference>
<dbReference type="Gene3D" id="3.80.30.30">
    <property type="match status" value="1"/>
</dbReference>
<dbReference type="GO" id="GO:0051536">
    <property type="term" value="F:iron-sulfur cluster binding"/>
    <property type="evidence" value="ECO:0007669"/>
    <property type="project" value="UniProtKB-KW"/>
</dbReference>
<sequence>MKAVEIKATSLINRSKIPSVDYVVNPYVGCVFGCAYCYASASGRRLGEPVSTWGDYLYVKTNAVEVVRKQLERMSEDKRQGTLVLSSQTDPYQGHEKHYRLTRGILAELVAVRYPGTVRILTKSPLVTRDVDLLTALPDAEVGLTVTTTDDTVSRWLEVRAPLASRRLRTLAELHEAGVRTYAFVGPLLPHFVEEPQLLETLFARLAEAGVQEVYMEHINLDSYIRRRMDEVLVGEPDHVRDAYARARTRSHKERLDDLVVPLLARHGLTLRFGEVIRHTEFAQKKQAERAARAAGSGA</sequence>
<keyword evidence="1" id="KW-0479">Metal-binding</keyword>
<evidence type="ECO:0000313" key="5">
    <source>
        <dbReference type="EMBL" id="MBD9722513.1"/>
    </source>
</evidence>
<protein>
    <submittedName>
        <fullName evidence="5">Radical SAM protein</fullName>
    </submittedName>
</protein>
<evidence type="ECO:0000256" key="1">
    <source>
        <dbReference type="ARBA" id="ARBA00022723"/>
    </source>
</evidence>
<keyword evidence="3" id="KW-0411">Iron-sulfur</keyword>
<keyword evidence="2" id="KW-0408">Iron</keyword>
<gene>
    <name evidence="5" type="ORF">IHE70_04505</name>
</gene>
<evidence type="ECO:0000259" key="4">
    <source>
        <dbReference type="Pfam" id="PF04055"/>
    </source>
</evidence>
<dbReference type="GeneID" id="79928642"/>
<dbReference type="RefSeq" id="WP_192359686.1">
    <property type="nucleotide sequence ID" value="NZ_CP119182.1"/>
</dbReference>
<dbReference type="EMBL" id="JACYXT010000001">
    <property type="protein sequence ID" value="MBD9722513.1"/>
    <property type="molecule type" value="Genomic_DNA"/>
</dbReference>
<dbReference type="Pfam" id="PF04055">
    <property type="entry name" value="Radical_SAM"/>
    <property type="match status" value="1"/>
</dbReference>